<reference evidence="4 5" key="1">
    <citation type="journal article" date="2024" name="BMC Genomics">
        <title>De novo assembly and annotation of Popillia japonica's genome with initial clues to its potential as an invasive pest.</title>
        <authorList>
            <person name="Cucini C."/>
            <person name="Boschi S."/>
            <person name="Funari R."/>
            <person name="Cardaioli E."/>
            <person name="Iannotti N."/>
            <person name="Marturano G."/>
            <person name="Paoli F."/>
            <person name="Bruttini M."/>
            <person name="Carapelli A."/>
            <person name="Frati F."/>
            <person name="Nardi F."/>
        </authorList>
    </citation>
    <scope>NUCLEOTIDE SEQUENCE [LARGE SCALE GENOMIC DNA]</scope>
    <source>
        <strain evidence="4">DMR45628</strain>
    </source>
</reference>
<dbReference type="InterPro" id="IPR014030">
    <property type="entry name" value="Ketoacyl_synth_N"/>
</dbReference>
<dbReference type="InterPro" id="IPR050091">
    <property type="entry name" value="PKS_NRPS_Biosynth_Enz"/>
</dbReference>
<keyword evidence="1 2" id="KW-0808">Transferase</keyword>
<comment type="caution">
    <text evidence="4">The sequence shown here is derived from an EMBL/GenBank/DDBJ whole genome shotgun (WGS) entry which is preliminary data.</text>
</comment>
<dbReference type="AlphaFoldDB" id="A0AAW1MJQ3"/>
<dbReference type="Pfam" id="PF00109">
    <property type="entry name" value="ketoacyl-synt"/>
    <property type="match status" value="1"/>
</dbReference>
<dbReference type="Gene3D" id="3.40.47.10">
    <property type="match status" value="1"/>
</dbReference>
<organism evidence="4 5">
    <name type="scientific">Popillia japonica</name>
    <name type="common">Japanese beetle</name>
    <dbReference type="NCBI Taxonomy" id="7064"/>
    <lineage>
        <taxon>Eukaryota</taxon>
        <taxon>Metazoa</taxon>
        <taxon>Ecdysozoa</taxon>
        <taxon>Arthropoda</taxon>
        <taxon>Hexapoda</taxon>
        <taxon>Insecta</taxon>
        <taxon>Pterygota</taxon>
        <taxon>Neoptera</taxon>
        <taxon>Endopterygota</taxon>
        <taxon>Coleoptera</taxon>
        <taxon>Polyphaga</taxon>
        <taxon>Scarabaeiformia</taxon>
        <taxon>Scarabaeidae</taxon>
        <taxon>Rutelinae</taxon>
        <taxon>Popillia</taxon>
    </lineage>
</organism>
<dbReference type="Gene3D" id="3.30.70.3290">
    <property type="match status" value="1"/>
</dbReference>
<dbReference type="InterPro" id="IPR032821">
    <property type="entry name" value="PKS_assoc"/>
</dbReference>
<comment type="similarity">
    <text evidence="2">Belongs to the thiolase-like superfamily. Beta-ketoacyl-ACP synthases family.</text>
</comment>
<dbReference type="PANTHER" id="PTHR43775:SF23">
    <property type="entry name" value="FATTY ACID SYNTHASE 3"/>
    <property type="match status" value="1"/>
</dbReference>
<dbReference type="GO" id="GO:0006633">
    <property type="term" value="P:fatty acid biosynthetic process"/>
    <property type="evidence" value="ECO:0007669"/>
    <property type="project" value="InterPro"/>
</dbReference>
<evidence type="ECO:0000259" key="3">
    <source>
        <dbReference type="PROSITE" id="PS52004"/>
    </source>
</evidence>
<dbReference type="GO" id="GO:0004315">
    <property type="term" value="F:3-oxoacyl-[acyl-carrier-protein] synthase activity"/>
    <property type="evidence" value="ECO:0007669"/>
    <property type="project" value="InterPro"/>
</dbReference>
<dbReference type="CDD" id="cd00833">
    <property type="entry name" value="PKS"/>
    <property type="match status" value="1"/>
</dbReference>
<dbReference type="InterPro" id="IPR020841">
    <property type="entry name" value="PKS_Beta-ketoAc_synthase_dom"/>
</dbReference>
<keyword evidence="5" id="KW-1185">Reference proteome</keyword>
<dbReference type="PROSITE" id="PS52004">
    <property type="entry name" value="KS3_2"/>
    <property type="match status" value="1"/>
</dbReference>
<dbReference type="Proteomes" id="UP001458880">
    <property type="component" value="Unassembled WGS sequence"/>
</dbReference>
<dbReference type="InterPro" id="IPR014031">
    <property type="entry name" value="Ketoacyl_synth_C"/>
</dbReference>
<gene>
    <name evidence="4" type="ORF">QE152_g5964</name>
</gene>
<proteinExistence type="inferred from homology"/>
<evidence type="ECO:0000256" key="1">
    <source>
        <dbReference type="ARBA" id="ARBA00022679"/>
    </source>
</evidence>
<accession>A0AAW1MJQ3</accession>
<dbReference type="Pfam" id="PF16197">
    <property type="entry name" value="KAsynt_C_assoc"/>
    <property type="match status" value="1"/>
</dbReference>
<dbReference type="GO" id="GO:0004312">
    <property type="term" value="F:fatty acid synthase activity"/>
    <property type="evidence" value="ECO:0007669"/>
    <property type="project" value="TreeGrafter"/>
</dbReference>
<dbReference type="EMBL" id="JASPKY010000038">
    <property type="protein sequence ID" value="KAK9746608.1"/>
    <property type="molecule type" value="Genomic_DNA"/>
</dbReference>
<evidence type="ECO:0000256" key="2">
    <source>
        <dbReference type="RuleBase" id="RU003694"/>
    </source>
</evidence>
<dbReference type="PROSITE" id="PS00606">
    <property type="entry name" value="KS3_1"/>
    <property type="match status" value="1"/>
</dbReference>
<dbReference type="SMART" id="SM00825">
    <property type="entry name" value="PKS_KS"/>
    <property type="match status" value="1"/>
</dbReference>
<dbReference type="InterPro" id="IPR018201">
    <property type="entry name" value="Ketoacyl_synth_AS"/>
</dbReference>
<dbReference type="InterPro" id="IPR016039">
    <property type="entry name" value="Thiolase-like"/>
</dbReference>
<evidence type="ECO:0000313" key="4">
    <source>
        <dbReference type="EMBL" id="KAK9746608.1"/>
    </source>
</evidence>
<dbReference type="SUPFAM" id="SSF53901">
    <property type="entry name" value="Thiolase-like"/>
    <property type="match status" value="1"/>
</dbReference>
<dbReference type="Pfam" id="PF02801">
    <property type="entry name" value="Ketoacyl-synt_C"/>
    <property type="match status" value="1"/>
</dbReference>
<protein>
    <submittedName>
        <fullName evidence="4">Ketoacyl-synthetase C-terminal extension</fullName>
    </submittedName>
</protein>
<dbReference type="PANTHER" id="PTHR43775">
    <property type="entry name" value="FATTY ACID SYNTHASE"/>
    <property type="match status" value="1"/>
</dbReference>
<evidence type="ECO:0000313" key="5">
    <source>
        <dbReference type="Proteomes" id="UP001458880"/>
    </source>
</evidence>
<sequence length="546" mass="60678">MDKSKTRRSPYVKPEDGDNVVITGMSGWFPDSRNIHHFRDNLFNKVDLISGDFRRWKPLHPEVPQRTGKMYDIEKFDLGFFGVTTGVTTGQSYNMDPMVRLLLERTVEAIIDAGYCPADFENTNTGVFVGTCNSETERCVYYETLIPSTDAMTGAHRSMYAARMSYYLKLKGMSFITDTACSSSAYAIEEAYCAIREGLCDKAFVCGTNLCLIPAVSLQFTRLGVLSKDGASKSFDARGNGYVRSESCVVILLEKAKDAKRIYSELIYAKTNCDGFKTKGITFPSSELQKALMRDFYDECHIDPTQLTFMEAHGTGTKAGDPEELSTLDDVFCIKRTTPLLIGSVKSNIGHTEPASGLCSIVKAILAMETGFIPPNINYMIPRPESEGLVSGRMVVVTEKTPLPDQRGLIGVNSFGFGGANAHLLLHWNPKAKINDGQPSDCLPRLLCISGRTKDGIAAILNDFQSRKCDAEYAYIIHVVNRKNIEGYLYRGYGIFDKTGEIKKSISELVADKPQLYFVFTNFSGDVLKVAPHLMEIPIFAVFRLY</sequence>
<name>A0AAW1MJQ3_POPJA</name>
<feature type="domain" description="Ketosynthase family 3 (KS3)" evidence="3">
    <location>
        <begin position="17"/>
        <end position="428"/>
    </location>
</feature>